<evidence type="ECO:0000313" key="3">
    <source>
        <dbReference type="EMBL" id="KAB1641645.1"/>
    </source>
</evidence>
<reference evidence="3 4" key="1">
    <citation type="submission" date="2019-09" db="EMBL/GenBank/DDBJ databases">
        <title>Phylogeny of genus Pseudoclavibacter and closely related genus.</title>
        <authorList>
            <person name="Li Y."/>
        </authorList>
    </citation>
    <scope>NUCLEOTIDE SEQUENCE [LARGE SCALE GENOMIC DNA]</scope>
    <source>
        <strain evidence="3 4">KCTC 13959</strain>
    </source>
</reference>
<organism evidence="3 4">
    <name type="scientific">Gulosibacter chungangensis</name>
    <dbReference type="NCBI Taxonomy" id="979746"/>
    <lineage>
        <taxon>Bacteria</taxon>
        <taxon>Bacillati</taxon>
        <taxon>Actinomycetota</taxon>
        <taxon>Actinomycetes</taxon>
        <taxon>Micrococcales</taxon>
        <taxon>Microbacteriaceae</taxon>
        <taxon>Gulosibacter</taxon>
    </lineage>
</organism>
<evidence type="ECO:0000313" key="4">
    <source>
        <dbReference type="Proteomes" id="UP000433493"/>
    </source>
</evidence>
<evidence type="ECO:0000256" key="2">
    <source>
        <dbReference type="SAM" id="Phobius"/>
    </source>
</evidence>
<dbReference type="PROSITE" id="PS00430">
    <property type="entry name" value="TONB_DEPENDENT_REC_1"/>
    <property type="match status" value="1"/>
</dbReference>
<name>A0A7J5B9D2_9MICO</name>
<gene>
    <name evidence="3" type="ORF">F8O05_11865</name>
</gene>
<dbReference type="Gene3D" id="2.40.50.100">
    <property type="match status" value="1"/>
</dbReference>
<comment type="caution">
    <text evidence="3">The sequence shown here is derived from an EMBL/GenBank/DDBJ whole genome shotgun (WGS) entry which is preliminary data.</text>
</comment>
<dbReference type="SUPFAM" id="SSF111369">
    <property type="entry name" value="HlyD-like secretion proteins"/>
    <property type="match status" value="1"/>
</dbReference>
<sequence>MASSTASRKPLFFRLIWVFLTLIIAIALLKLAFFSGSSSEAAEPTGTLEAPLVAVERSTITNTFVVSGSVSADSGVPVRATEQGTVTEIYAANGAKVAKGDTLFEVREQTGETEPRILTEGDPEAGIEPTYSEPEPIYSYYTVTAPASGTLSGFTPLPKMSVSIGEEIGQIGPGTFTVVADLTAAMQYRMLDQPASATITISGGPAPFDCSSLEIGAPIEQDAPEPQMVDPYAYDPYLAEESSGAANVTGQIRCAVPEGESVFAGLNAEIEVTAGVAEDVLVLPVTAVRGDYATGIVYLAAGSDAQGDLAGADAVEVNVELGLTDGVYVEITSGLEESALVLEYVPSEVPVYDEYAMYEEVY</sequence>
<dbReference type="RefSeq" id="WP_158052964.1">
    <property type="nucleotide sequence ID" value="NZ_WBKB01000008.1"/>
</dbReference>
<dbReference type="InterPro" id="IPR010916">
    <property type="entry name" value="TonB_box_CS"/>
</dbReference>
<feature type="region of interest" description="Disordered" evidence="1">
    <location>
        <begin position="110"/>
        <end position="133"/>
    </location>
</feature>
<keyword evidence="2" id="KW-1133">Transmembrane helix</keyword>
<keyword evidence="4" id="KW-1185">Reference proteome</keyword>
<dbReference type="GO" id="GO:0015562">
    <property type="term" value="F:efflux transmembrane transporter activity"/>
    <property type="evidence" value="ECO:0007669"/>
    <property type="project" value="TreeGrafter"/>
</dbReference>
<protein>
    <submittedName>
        <fullName evidence="3">Efflux RND transporter periplasmic adaptor subunit</fullName>
    </submittedName>
</protein>
<evidence type="ECO:0000256" key="1">
    <source>
        <dbReference type="SAM" id="MobiDB-lite"/>
    </source>
</evidence>
<dbReference type="Gene3D" id="2.40.420.20">
    <property type="match status" value="1"/>
</dbReference>
<dbReference type="GO" id="GO:1990281">
    <property type="term" value="C:efflux pump complex"/>
    <property type="evidence" value="ECO:0007669"/>
    <property type="project" value="TreeGrafter"/>
</dbReference>
<dbReference type="AlphaFoldDB" id="A0A7J5B9D2"/>
<feature type="compositionally biased region" description="Basic and acidic residues" evidence="1">
    <location>
        <begin position="110"/>
        <end position="119"/>
    </location>
</feature>
<dbReference type="PANTHER" id="PTHR30469">
    <property type="entry name" value="MULTIDRUG RESISTANCE PROTEIN MDTA"/>
    <property type="match status" value="1"/>
</dbReference>
<dbReference type="EMBL" id="WBKB01000008">
    <property type="protein sequence ID" value="KAB1641645.1"/>
    <property type="molecule type" value="Genomic_DNA"/>
</dbReference>
<dbReference type="OrthoDB" id="4401807at2"/>
<proteinExistence type="predicted"/>
<accession>A0A7J5B9D2</accession>
<keyword evidence="2" id="KW-0812">Transmembrane</keyword>
<dbReference type="Proteomes" id="UP000433493">
    <property type="component" value="Unassembled WGS sequence"/>
</dbReference>
<keyword evidence="2" id="KW-0472">Membrane</keyword>
<feature type="transmembrane region" description="Helical" evidence="2">
    <location>
        <begin position="12"/>
        <end position="34"/>
    </location>
</feature>